<dbReference type="Gene3D" id="3.40.50.720">
    <property type="entry name" value="NAD(P)-binding Rossmann-like Domain"/>
    <property type="match status" value="1"/>
</dbReference>
<dbReference type="PANTHER" id="PTHR12126">
    <property type="entry name" value="NADH-UBIQUINONE OXIDOREDUCTASE 39 KDA SUBUNIT-RELATED"/>
    <property type="match status" value="1"/>
</dbReference>
<feature type="domain" description="NAD(P)-binding" evidence="1">
    <location>
        <begin position="60"/>
        <end position="206"/>
    </location>
</feature>
<dbReference type="Pfam" id="PF13460">
    <property type="entry name" value="NAD_binding_10"/>
    <property type="match status" value="1"/>
</dbReference>
<gene>
    <name evidence="2" type="ORF">LVIROSA_LOCUS37093</name>
</gene>
<accession>A0AAU9PNV2</accession>
<dbReference type="AlphaFoldDB" id="A0AAU9PNV2"/>
<dbReference type="Proteomes" id="UP001157418">
    <property type="component" value="Unassembled WGS sequence"/>
</dbReference>
<dbReference type="GO" id="GO:0044877">
    <property type="term" value="F:protein-containing complex binding"/>
    <property type="evidence" value="ECO:0007669"/>
    <property type="project" value="TreeGrafter"/>
</dbReference>
<dbReference type="FunFam" id="3.40.50.720:FF:000375">
    <property type="entry name" value="Uncharacterized protein, chloroplastic"/>
    <property type="match status" value="1"/>
</dbReference>
<dbReference type="PANTHER" id="PTHR12126:SF17">
    <property type="entry name" value="NAD(P)-BINDING DOMAIN, NAD(P)-BINDING DOMAIN SUPERFAMILY"/>
    <property type="match status" value="1"/>
</dbReference>
<dbReference type="GO" id="GO:0005739">
    <property type="term" value="C:mitochondrion"/>
    <property type="evidence" value="ECO:0007669"/>
    <property type="project" value="TreeGrafter"/>
</dbReference>
<dbReference type="InterPro" id="IPR016040">
    <property type="entry name" value="NAD(P)-bd_dom"/>
</dbReference>
<evidence type="ECO:0000259" key="1">
    <source>
        <dbReference type="Pfam" id="PF13460"/>
    </source>
</evidence>
<proteinExistence type="predicted"/>
<evidence type="ECO:0000313" key="3">
    <source>
        <dbReference type="Proteomes" id="UP001157418"/>
    </source>
</evidence>
<dbReference type="EMBL" id="CAKMRJ010005745">
    <property type="protein sequence ID" value="CAH1451752.1"/>
    <property type="molecule type" value="Genomic_DNA"/>
</dbReference>
<dbReference type="InterPro" id="IPR036291">
    <property type="entry name" value="NAD(P)-bd_dom_sf"/>
</dbReference>
<keyword evidence="3" id="KW-1185">Reference proteome</keyword>
<comment type="caution">
    <text evidence="2">The sequence shown here is derived from an EMBL/GenBank/DDBJ whole genome shotgun (WGS) entry which is preliminary data.</text>
</comment>
<name>A0AAU9PNV2_9ASTR</name>
<organism evidence="2 3">
    <name type="scientific">Lactuca virosa</name>
    <dbReference type="NCBI Taxonomy" id="75947"/>
    <lineage>
        <taxon>Eukaryota</taxon>
        <taxon>Viridiplantae</taxon>
        <taxon>Streptophyta</taxon>
        <taxon>Embryophyta</taxon>
        <taxon>Tracheophyta</taxon>
        <taxon>Spermatophyta</taxon>
        <taxon>Magnoliopsida</taxon>
        <taxon>eudicotyledons</taxon>
        <taxon>Gunneridae</taxon>
        <taxon>Pentapetalae</taxon>
        <taxon>asterids</taxon>
        <taxon>campanulids</taxon>
        <taxon>Asterales</taxon>
        <taxon>Asteraceae</taxon>
        <taxon>Cichorioideae</taxon>
        <taxon>Cichorieae</taxon>
        <taxon>Lactucinae</taxon>
        <taxon>Lactuca</taxon>
    </lineage>
</organism>
<evidence type="ECO:0000313" key="2">
    <source>
        <dbReference type="EMBL" id="CAH1451752.1"/>
    </source>
</evidence>
<sequence>MSRLIQYRLSLSRLLNTSGSIGRGRYLSTESNKIDEPLKVEEAETVNVPPPPAEKLLVLGGTGFVGSHICKEALHRGLSVASLSRSGKSSVPESWANKVQWHQGDLLSGDSWKEALTGVTSVVSCVGGFGSNSYMYKINGTANITAIRAAAEKGVKRFVYISAADTGVINYFLQGYYDGKRAAETELLVRYPYGHVILRPGFIYGNRRVGSMEVPLGVIGSPLEMLLQHAKPLTQIPLVGPLLTPPVNVTAVAKVAVRAAIDPVFPPGIVDVHGLQRYSQQK</sequence>
<reference evidence="2 3" key="1">
    <citation type="submission" date="2022-01" db="EMBL/GenBank/DDBJ databases">
        <authorList>
            <person name="Xiong W."/>
            <person name="Schranz E."/>
        </authorList>
    </citation>
    <scope>NUCLEOTIDE SEQUENCE [LARGE SCALE GENOMIC DNA]</scope>
</reference>
<dbReference type="SUPFAM" id="SSF51735">
    <property type="entry name" value="NAD(P)-binding Rossmann-fold domains"/>
    <property type="match status" value="1"/>
</dbReference>
<protein>
    <recommendedName>
        <fullName evidence="1">NAD(P)-binding domain-containing protein</fullName>
    </recommendedName>
</protein>
<dbReference type="InterPro" id="IPR051207">
    <property type="entry name" value="ComplexI_NDUFA9_subunit"/>
</dbReference>